<accession>A0A1V1P873</accession>
<evidence type="ECO:0000313" key="4">
    <source>
        <dbReference type="Proteomes" id="UP000189670"/>
    </source>
</evidence>
<evidence type="ECO:0000256" key="1">
    <source>
        <dbReference type="SAM" id="Phobius"/>
    </source>
</evidence>
<proteinExistence type="predicted"/>
<dbReference type="EMBL" id="ATBP01000335">
    <property type="protein sequence ID" value="ETR70998.1"/>
    <property type="molecule type" value="Genomic_DNA"/>
</dbReference>
<dbReference type="Pfam" id="PF17131">
    <property type="entry name" value="LolA_like"/>
    <property type="match status" value="1"/>
</dbReference>
<feature type="transmembrane region" description="Helical" evidence="1">
    <location>
        <begin position="40"/>
        <end position="59"/>
    </location>
</feature>
<dbReference type="CDD" id="cd16329">
    <property type="entry name" value="LolA_like"/>
    <property type="match status" value="1"/>
</dbReference>
<dbReference type="Proteomes" id="UP000189670">
    <property type="component" value="Unassembled WGS sequence"/>
</dbReference>
<keyword evidence="1" id="KW-1133">Transmembrane helix</keyword>
<sequence length="209" mass="24369">MLPHSPRSRLGNACCDTCRTFKRKAHMSIGRMIPGRVTMFYKHIIMIIFASVYLIQTAMASHPTALQIMEKVDARNDGASLTCDMEMQLIDHRDNIRTRRIRLYSKDYGKDVYAIQFFMSPSDVKNTAFLSYDYDGSKDDDQWLYLPALRKTKRIAVDDKTSSYMGSDFSYADMTKIELENYHFKLLEERTVRKKKYGLSSQRPKLMIL</sequence>
<evidence type="ECO:0000313" key="3">
    <source>
        <dbReference type="EMBL" id="ETR70998.1"/>
    </source>
</evidence>
<dbReference type="AlphaFoldDB" id="A0A1V1P873"/>
<dbReference type="Gene3D" id="2.50.20.10">
    <property type="entry name" value="Lipoprotein localisation LolA/LolB/LppX"/>
    <property type="match status" value="1"/>
</dbReference>
<feature type="domain" description="Uncharacterized protein TP-0789" evidence="2">
    <location>
        <begin position="113"/>
        <end position="199"/>
    </location>
</feature>
<dbReference type="InterPro" id="IPR033399">
    <property type="entry name" value="TP_0789-like"/>
</dbReference>
<name>A0A1V1P873_9BACT</name>
<keyword evidence="1" id="KW-0472">Membrane</keyword>
<organism evidence="3 4">
    <name type="scientific">Candidatus Magnetoglobus multicellularis str. Araruama</name>
    <dbReference type="NCBI Taxonomy" id="890399"/>
    <lineage>
        <taxon>Bacteria</taxon>
        <taxon>Pseudomonadati</taxon>
        <taxon>Thermodesulfobacteriota</taxon>
        <taxon>Desulfobacteria</taxon>
        <taxon>Desulfobacterales</taxon>
        <taxon>Desulfobacteraceae</taxon>
        <taxon>Candidatus Magnetoglobus</taxon>
    </lineage>
</organism>
<keyword evidence="1" id="KW-0812">Transmembrane</keyword>
<evidence type="ECO:0000259" key="2">
    <source>
        <dbReference type="Pfam" id="PF17131"/>
    </source>
</evidence>
<protein>
    <recommendedName>
        <fullName evidence="2">Uncharacterized protein TP-0789 domain-containing protein</fullName>
    </recommendedName>
</protein>
<gene>
    <name evidence="3" type="ORF">OMM_02815</name>
</gene>
<reference evidence="4" key="1">
    <citation type="submission" date="2012-11" db="EMBL/GenBank/DDBJ databases">
        <authorList>
            <person name="Lucero-Rivera Y.E."/>
            <person name="Tovar-Ramirez D."/>
        </authorList>
    </citation>
    <scope>NUCLEOTIDE SEQUENCE [LARGE SCALE GENOMIC DNA]</scope>
    <source>
        <strain evidence="4">Araruama</strain>
    </source>
</reference>
<comment type="caution">
    <text evidence="3">The sequence shown here is derived from an EMBL/GenBank/DDBJ whole genome shotgun (WGS) entry which is preliminary data.</text>
</comment>